<sequence>MIEISAIISTYNRAQYLDGLFASILQQTIDPACYEVVIVNNNCTDNTEQKCRQFMAENPGLRIVYCVEHQQGLSFGRNRGIRESSGRYVTFLDDDAVLTDDFFEQTIAFFKSHPQVSAIGGKILLKYLDRKPKWYNPYLASLLGYFNKGDREMPFSNDYFRGSNMSFHRSLFDKYEGFNTSLGRVGRQLYGNEEKELFYRLKERGEEMWYVPSAVVLHLVPIERTYSEFIKRQALGTGKSQRQHAQVQGKTAILLSVVKELLKWGATLALALGYLLQAKARVAQMLILFRWWVSRGMLEG</sequence>
<keyword evidence="3" id="KW-1185">Reference proteome</keyword>
<dbReference type="InterPro" id="IPR029044">
    <property type="entry name" value="Nucleotide-diphossugar_trans"/>
</dbReference>
<evidence type="ECO:0000313" key="3">
    <source>
        <dbReference type="Proteomes" id="UP000243525"/>
    </source>
</evidence>
<reference evidence="2 3" key="1">
    <citation type="submission" date="2018-04" db="EMBL/GenBank/DDBJ databases">
        <title>Genomic Encyclopedia of Archaeal and Bacterial Type Strains, Phase II (KMG-II): from individual species to whole genera.</title>
        <authorList>
            <person name="Goeker M."/>
        </authorList>
    </citation>
    <scope>NUCLEOTIDE SEQUENCE [LARGE SCALE GENOMIC DNA]</scope>
    <source>
        <strain evidence="2 3">DSM 28823</strain>
    </source>
</reference>
<dbReference type="OrthoDB" id="597270at2"/>
<dbReference type="CDD" id="cd00761">
    <property type="entry name" value="Glyco_tranf_GTA_type"/>
    <property type="match status" value="1"/>
</dbReference>
<dbReference type="Gene3D" id="3.90.550.10">
    <property type="entry name" value="Spore Coat Polysaccharide Biosynthesis Protein SpsA, Chain A"/>
    <property type="match status" value="1"/>
</dbReference>
<dbReference type="PANTHER" id="PTHR43685">
    <property type="entry name" value="GLYCOSYLTRANSFERASE"/>
    <property type="match status" value="1"/>
</dbReference>
<evidence type="ECO:0000259" key="1">
    <source>
        <dbReference type="Pfam" id="PF00535"/>
    </source>
</evidence>
<feature type="domain" description="Glycosyltransferase 2-like" evidence="1">
    <location>
        <begin position="5"/>
        <end position="175"/>
    </location>
</feature>
<dbReference type="EMBL" id="QAAD01000001">
    <property type="protein sequence ID" value="PTN10488.1"/>
    <property type="molecule type" value="Genomic_DNA"/>
</dbReference>
<dbReference type="InterPro" id="IPR001173">
    <property type="entry name" value="Glyco_trans_2-like"/>
</dbReference>
<comment type="caution">
    <text evidence="2">The sequence shown here is derived from an EMBL/GenBank/DDBJ whole genome shotgun (WGS) entry which is preliminary data.</text>
</comment>
<keyword evidence="2" id="KW-0808">Transferase</keyword>
<dbReference type="SUPFAM" id="SSF53448">
    <property type="entry name" value="Nucleotide-diphospho-sugar transferases"/>
    <property type="match status" value="1"/>
</dbReference>
<dbReference type="Proteomes" id="UP000243525">
    <property type="component" value="Unassembled WGS sequence"/>
</dbReference>
<name>A0A2T5C6C3_9BACT</name>
<evidence type="ECO:0000313" key="2">
    <source>
        <dbReference type="EMBL" id="PTN10488.1"/>
    </source>
</evidence>
<organism evidence="2 3">
    <name type="scientific">Mangrovibacterium marinum</name>
    <dbReference type="NCBI Taxonomy" id="1639118"/>
    <lineage>
        <taxon>Bacteria</taxon>
        <taxon>Pseudomonadati</taxon>
        <taxon>Bacteroidota</taxon>
        <taxon>Bacteroidia</taxon>
        <taxon>Marinilabiliales</taxon>
        <taxon>Prolixibacteraceae</taxon>
        <taxon>Mangrovibacterium</taxon>
    </lineage>
</organism>
<dbReference type="AlphaFoldDB" id="A0A2T5C6C3"/>
<gene>
    <name evidence="2" type="ORF">C8N47_101137</name>
</gene>
<dbReference type="GO" id="GO:0016740">
    <property type="term" value="F:transferase activity"/>
    <property type="evidence" value="ECO:0007669"/>
    <property type="project" value="UniProtKB-KW"/>
</dbReference>
<accession>A0A2T5C6C3</accession>
<dbReference type="RefSeq" id="WP_107820589.1">
    <property type="nucleotide sequence ID" value="NZ_QAAD01000001.1"/>
</dbReference>
<dbReference type="PANTHER" id="PTHR43685:SF2">
    <property type="entry name" value="GLYCOSYLTRANSFERASE 2-LIKE DOMAIN-CONTAINING PROTEIN"/>
    <property type="match status" value="1"/>
</dbReference>
<dbReference type="Pfam" id="PF00535">
    <property type="entry name" value="Glycos_transf_2"/>
    <property type="match status" value="1"/>
</dbReference>
<protein>
    <submittedName>
        <fullName evidence="2">GT2 family glycosyltransferase</fullName>
    </submittedName>
</protein>
<dbReference type="InterPro" id="IPR050834">
    <property type="entry name" value="Glycosyltransf_2"/>
</dbReference>
<proteinExistence type="predicted"/>